<feature type="region of interest" description="Disordered" evidence="1">
    <location>
        <begin position="1"/>
        <end position="21"/>
    </location>
</feature>
<gene>
    <name evidence="3" type="ORF">LCGC14_1658400</name>
</gene>
<dbReference type="CDD" id="cd00085">
    <property type="entry name" value="HNHc"/>
    <property type="match status" value="1"/>
</dbReference>
<reference evidence="3" key="1">
    <citation type="journal article" date="2015" name="Nature">
        <title>Complex archaea that bridge the gap between prokaryotes and eukaryotes.</title>
        <authorList>
            <person name="Spang A."/>
            <person name="Saw J.H."/>
            <person name="Jorgensen S.L."/>
            <person name="Zaremba-Niedzwiedzka K."/>
            <person name="Martijn J."/>
            <person name="Lind A.E."/>
            <person name="van Eijk R."/>
            <person name="Schleper C."/>
            <person name="Guy L."/>
            <person name="Ettema T.J."/>
        </authorList>
    </citation>
    <scope>NUCLEOTIDE SEQUENCE</scope>
</reference>
<dbReference type="SMART" id="SM00507">
    <property type="entry name" value="HNHc"/>
    <property type="match status" value="1"/>
</dbReference>
<evidence type="ECO:0000313" key="3">
    <source>
        <dbReference type="EMBL" id="KKM19173.1"/>
    </source>
</evidence>
<sequence>MMTGVDYSKEPTLPGTPPTGAHIPAKVRKAVFKRDQYACFYCGRTKKDGADLTLDHFVARALGGTNEEFNLFTACRSCNSRKGKAGPGDIYRKMGAGIRRFGP</sequence>
<proteinExistence type="predicted"/>
<dbReference type="Pfam" id="PF01844">
    <property type="entry name" value="HNH"/>
    <property type="match status" value="1"/>
</dbReference>
<dbReference type="InterPro" id="IPR052892">
    <property type="entry name" value="NA-targeting_endonuclease"/>
</dbReference>
<evidence type="ECO:0000256" key="1">
    <source>
        <dbReference type="SAM" id="MobiDB-lite"/>
    </source>
</evidence>
<dbReference type="InterPro" id="IPR002711">
    <property type="entry name" value="HNH"/>
</dbReference>
<comment type="caution">
    <text evidence="3">The sequence shown here is derived from an EMBL/GenBank/DDBJ whole genome shotgun (WGS) entry which is preliminary data.</text>
</comment>
<dbReference type="InterPro" id="IPR003615">
    <property type="entry name" value="HNH_nuc"/>
</dbReference>
<dbReference type="PANTHER" id="PTHR33877">
    <property type="entry name" value="SLL1193 PROTEIN"/>
    <property type="match status" value="1"/>
</dbReference>
<dbReference type="GO" id="GO:0008270">
    <property type="term" value="F:zinc ion binding"/>
    <property type="evidence" value="ECO:0007669"/>
    <property type="project" value="InterPro"/>
</dbReference>
<dbReference type="AlphaFoldDB" id="A0A0F9KAQ5"/>
<feature type="domain" description="HNH nuclease" evidence="2">
    <location>
        <begin position="26"/>
        <end position="80"/>
    </location>
</feature>
<dbReference type="GO" id="GO:0004519">
    <property type="term" value="F:endonuclease activity"/>
    <property type="evidence" value="ECO:0007669"/>
    <property type="project" value="InterPro"/>
</dbReference>
<dbReference type="Gene3D" id="1.10.30.50">
    <property type="match status" value="1"/>
</dbReference>
<protein>
    <recommendedName>
        <fullName evidence="2">HNH nuclease domain-containing protein</fullName>
    </recommendedName>
</protein>
<organism evidence="3">
    <name type="scientific">marine sediment metagenome</name>
    <dbReference type="NCBI Taxonomy" id="412755"/>
    <lineage>
        <taxon>unclassified sequences</taxon>
        <taxon>metagenomes</taxon>
        <taxon>ecological metagenomes</taxon>
    </lineage>
</organism>
<dbReference type="EMBL" id="LAZR01014050">
    <property type="protein sequence ID" value="KKM19173.1"/>
    <property type="molecule type" value="Genomic_DNA"/>
</dbReference>
<dbReference type="PANTHER" id="PTHR33877:SF2">
    <property type="entry name" value="OS07G0170200 PROTEIN"/>
    <property type="match status" value="1"/>
</dbReference>
<name>A0A0F9KAQ5_9ZZZZ</name>
<evidence type="ECO:0000259" key="2">
    <source>
        <dbReference type="SMART" id="SM00507"/>
    </source>
</evidence>
<dbReference type="GO" id="GO:0003676">
    <property type="term" value="F:nucleic acid binding"/>
    <property type="evidence" value="ECO:0007669"/>
    <property type="project" value="InterPro"/>
</dbReference>
<accession>A0A0F9KAQ5</accession>